<sequence>MSEKKVITIIGMGEKNGLSLARKFGKNNFVVAMLSRNEDHLEQFQKQLSSEKIEAYYYLTDAADEDSIQSSIRYVHGSLGNTDVLIYNVAAIGQTHLTEVSTEKLMQDFRVNVVGAIVAAQEVLPGMEERKEGKIFFTGGGLSLNPNFRYGSLGIGKAGIRNAAYSLHQEVRAKGIHVATVTIQGYIQPDDEKYNPSAIAEQFWKLYEQQEDFDVEIQY</sequence>
<dbReference type="SUPFAM" id="SSF51735">
    <property type="entry name" value="NAD(P)-binding Rossmann-fold domains"/>
    <property type="match status" value="1"/>
</dbReference>
<name>A0AA49GMS0_9BACT</name>
<protein>
    <submittedName>
        <fullName evidence="1">SDR family NAD(P)-dependent oxidoreductase</fullName>
    </submittedName>
</protein>
<accession>A0AA49GMS0</accession>
<reference evidence="1" key="2">
    <citation type="journal article" date="2024" name="Antonie Van Leeuwenhoek">
        <title>Roseihalotalea indica gen. nov., sp. nov., a halophilic Bacteroidetes from mesopelagic Southwest Indian Ocean with higher carbohydrate metabolic potential.</title>
        <authorList>
            <person name="Chen B."/>
            <person name="Zhang M."/>
            <person name="Lin D."/>
            <person name="Ye J."/>
            <person name="Tang K."/>
        </authorList>
    </citation>
    <scope>NUCLEOTIDE SEQUENCE</scope>
    <source>
        <strain evidence="1">TK19036</strain>
    </source>
</reference>
<organism evidence="1">
    <name type="scientific">Roseihalotalea indica</name>
    <dbReference type="NCBI Taxonomy" id="2867963"/>
    <lineage>
        <taxon>Bacteria</taxon>
        <taxon>Pseudomonadati</taxon>
        <taxon>Bacteroidota</taxon>
        <taxon>Cytophagia</taxon>
        <taxon>Cytophagales</taxon>
        <taxon>Catalimonadaceae</taxon>
        <taxon>Roseihalotalea</taxon>
    </lineage>
</organism>
<reference evidence="1" key="1">
    <citation type="journal article" date="2023" name="Comput. Struct. Biotechnol. J.">
        <title>Discovery of a novel marine Bacteroidetes with a rich repertoire of carbohydrate-active enzymes.</title>
        <authorList>
            <person name="Chen B."/>
            <person name="Liu G."/>
            <person name="Chen Q."/>
            <person name="Wang H."/>
            <person name="Liu L."/>
            <person name="Tang K."/>
        </authorList>
    </citation>
    <scope>NUCLEOTIDE SEQUENCE</scope>
    <source>
        <strain evidence="1">TK19036</strain>
    </source>
</reference>
<evidence type="ECO:0000313" key="1">
    <source>
        <dbReference type="EMBL" id="WKN37687.1"/>
    </source>
</evidence>
<dbReference type="Pfam" id="PF00106">
    <property type="entry name" value="adh_short"/>
    <property type="match status" value="1"/>
</dbReference>
<dbReference type="InterPro" id="IPR036291">
    <property type="entry name" value="NAD(P)-bd_dom_sf"/>
</dbReference>
<dbReference type="PANTHER" id="PTHR43431">
    <property type="entry name" value="OXIDOREDUCTASE, SHORT CHAIN DEHYDROGENASE/REDUCTASE FAMILY (AFU_ORTHOLOGUE AFUA_5G14000)"/>
    <property type="match status" value="1"/>
</dbReference>
<proteinExistence type="predicted"/>
<dbReference type="InterPro" id="IPR002347">
    <property type="entry name" value="SDR_fam"/>
</dbReference>
<dbReference type="EMBL" id="CP120682">
    <property type="protein sequence ID" value="WKN37687.1"/>
    <property type="molecule type" value="Genomic_DNA"/>
</dbReference>
<dbReference type="AlphaFoldDB" id="A0AA49GMS0"/>
<gene>
    <name evidence="1" type="ORF">K4G66_03065</name>
</gene>
<dbReference type="PANTHER" id="PTHR43431:SF1">
    <property type="entry name" value="OS08G0476300 PROTEIN"/>
    <property type="match status" value="1"/>
</dbReference>
<dbReference type="Gene3D" id="3.40.50.720">
    <property type="entry name" value="NAD(P)-binding Rossmann-like Domain"/>
    <property type="match status" value="1"/>
</dbReference>